<dbReference type="SUPFAM" id="SSF103473">
    <property type="entry name" value="MFS general substrate transporter"/>
    <property type="match status" value="1"/>
</dbReference>
<sequence length="515" mass="56630">MALESSERTPLLSESNGAQTAVPIGASSLSDIEEIDGLPDPNVIWWDQDEDPEHPYNWPRWLSMSTCFLISAMTFLTALASSIIAPAVPQLMAEFDNGNLQVAAFVVSVYILGFAAGPLIIAPLSEIYGRVPIYHVCNVGFTIFAAACSLSPNIQTLIIFRFFNGLFGSCPATIGGGSITDMIPQERRAAVVAAYTVGALFAPILGPMAGGIIAEKFGWRWDFWLLAISGAVFSIFMMFVLKETYHPVILEQKVHRLRKITGNQLLRSKLDIGLSRRAYFLRSIVRPLKMLTLSPIVIITSLFIAVTYGYMYLLFTSFTEVFQRYYGFTTSNVGLCFLGLGLGSFLGVAIFSATSDKMIKRKAAQENAETDVIGSQKKGTIKPEYRLPPLPFAVLCLPVGLLIYGWTAEWRLHWIVPIIGTVFIGLGQLLLFMVLQMYLIDSFTIYAASAVAAITAVRSISGGLLPLFGLTIYDKFGVGWGNTLLAVVCLPLVLVSFLLIRYGETLREKFQVKNL</sequence>
<evidence type="ECO:0000313" key="9">
    <source>
        <dbReference type="Proteomes" id="UP000509510"/>
    </source>
</evidence>
<keyword evidence="9" id="KW-1185">Reference proteome</keyword>
<dbReference type="GO" id="GO:0016020">
    <property type="term" value="C:membrane"/>
    <property type="evidence" value="ECO:0007669"/>
    <property type="project" value="UniProtKB-SubCell"/>
</dbReference>
<feature type="transmembrane region" description="Helical" evidence="6">
    <location>
        <begin position="290"/>
        <end position="312"/>
    </location>
</feature>
<keyword evidence="4 6" id="KW-1133">Transmembrane helix</keyword>
<dbReference type="PROSITE" id="PS50850">
    <property type="entry name" value="MFS"/>
    <property type="match status" value="1"/>
</dbReference>
<dbReference type="EMBL" id="CP055900">
    <property type="protein sequence ID" value="QKX59145.1"/>
    <property type="molecule type" value="Genomic_DNA"/>
</dbReference>
<dbReference type="InterPro" id="IPR011701">
    <property type="entry name" value="MFS"/>
</dbReference>
<feature type="transmembrane region" description="Helical" evidence="6">
    <location>
        <begin position="480"/>
        <end position="500"/>
    </location>
</feature>
<name>A0A7H8R0B5_TALRU</name>
<dbReference type="KEGG" id="trg:TRUGW13939_06277"/>
<evidence type="ECO:0000256" key="5">
    <source>
        <dbReference type="ARBA" id="ARBA00023136"/>
    </source>
</evidence>
<feature type="transmembrane region" description="Helical" evidence="6">
    <location>
        <begin position="189"/>
        <end position="209"/>
    </location>
</feature>
<evidence type="ECO:0000256" key="3">
    <source>
        <dbReference type="ARBA" id="ARBA00022692"/>
    </source>
</evidence>
<dbReference type="PANTHER" id="PTHR23502">
    <property type="entry name" value="MAJOR FACILITATOR SUPERFAMILY"/>
    <property type="match status" value="1"/>
</dbReference>
<dbReference type="OrthoDB" id="5296287at2759"/>
<dbReference type="RefSeq" id="XP_035345323.1">
    <property type="nucleotide sequence ID" value="XM_035489430.1"/>
</dbReference>
<evidence type="ECO:0000256" key="1">
    <source>
        <dbReference type="ARBA" id="ARBA00004141"/>
    </source>
</evidence>
<dbReference type="PANTHER" id="PTHR23502:SF68">
    <property type="entry name" value="MULTIDRUG TRANSPORTER, PUTATIVE (AFU_ORTHOLOGUE AFUA_3G01120)-RELATED"/>
    <property type="match status" value="1"/>
</dbReference>
<feature type="transmembrane region" description="Helical" evidence="6">
    <location>
        <begin position="67"/>
        <end position="88"/>
    </location>
</feature>
<dbReference type="AlphaFoldDB" id="A0A7H8R0B5"/>
<gene>
    <name evidence="8" type="ORF">TRUGW13939_06277</name>
</gene>
<feature type="transmembrane region" description="Helical" evidence="6">
    <location>
        <begin position="100"/>
        <end position="121"/>
    </location>
</feature>
<feature type="domain" description="Major facilitator superfamily (MFS) profile" evidence="7">
    <location>
        <begin position="66"/>
        <end position="504"/>
    </location>
</feature>
<keyword evidence="3 6" id="KW-0812">Transmembrane</keyword>
<protein>
    <recommendedName>
        <fullName evidence="7">Major facilitator superfamily (MFS) profile domain-containing protein</fullName>
    </recommendedName>
</protein>
<reference evidence="9" key="1">
    <citation type="submission" date="2020-06" db="EMBL/GenBank/DDBJ databases">
        <title>A chromosome-scale genome assembly of Talaromyces rugulosus W13939.</title>
        <authorList>
            <person name="Wang B."/>
            <person name="Guo L."/>
            <person name="Ye K."/>
            <person name="Wang L."/>
        </authorList>
    </citation>
    <scope>NUCLEOTIDE SEQUENCE [LARGE SCALE GENOMIC DNA]</scope>
    <source>
        <strain evidence="9">W13939</strain>
    </source>
</reference>
<dbReference type="CDD" id="cd17323">
    <property type="entry name" value="MFS_Tpo1_MDR_like"/>
    <property type="match status" value="1"/>
</dbReference>
<dbReference type="Pfam" id="PF07690">
    <property type="entry name" value="MFS_1"/>
    <property type="match status" value="1"/>
</dbReference>
<accession>A0A7H8R0B5</accession>
<evidence type="ECO:0000259" key="7">
    <source>
        <dbReference type="PROSITE" id="PS50850"/>
    </source>
</evidence>
<comment type="subcellular location">
    <subcellularLocation>
        <location evidence="1">Membrane</location>
        <topology evidence="1">Multi-pass membrane protein</topology>
    </subcellularLocation>
</comment>
<evidence type="ECO:0000256" key="6">
    <source>
        <dbReference type="SAM" id="Phobius"/>
    </source>
</evidence>
<dbReference type="Proteomes" id="UP000509510">
    <property type="component" value="Chromosome III"/>
</dbReference>
<feature type="transmembrane region" description="Helical" evidence="6">
    <location>
        <begin position="332"/>
        <end position="353"/>
    </location>
</feature>
<evidence type="ECO:0000313" key="8">
    <source>
        <dbReference type="EMBL" id="QKX59145.1"/>
    </source>
</evidence>
<evidence type="ECO:0000256" key="2">
    <source>
        <dbReference type="ARBA" id="ARBA00008335"/>
    </source>
</evidence>
<feature type="transmembrane region" description="Helical" evidence="6">
    <location>
        <begin position="133"/>
        <end position="152"/>
    </location>
</feature>
<dbReference type="InterPro" id="IPR020846">
    <property type="entry name" value="MFS_dom"/>
</dbReference>
<dbReference type="Gene3D" id="1.20.1250.20">
    <property type="entry name" value="MFS general substrate transporter like domains"/>
    <property type="match status" value="1"/>
</dbReference>
<proteinExistence type="inferred from homology"/>
<comment type="similarity">
    <text evidence="2">Belongs to the major facilitator superfamily.</text>
</comment>
<dbReference type="GO" id="GO:0022857">
    <property type="term" value="F:transmembrane transporter activity"/>
    <property type="evidence" value="ECO:0007669"/>
    <property type="project" value="InterPro"/>
</dbReference>
<keyword evidence="5 6" id="KW-0472">Membrane</keyword>
<feature type="transmembrane region" description="Helical" evidence="6">
    <location>
        <begin position="158"/>
        <end position="177"/>
    </location>
</feature>
<dbReference type="FunFam" id="1.20.1250.20:FF:000011">
    <property type="entry name" value="MFS multidrug transporter, putative"/>
    <property type="match status" value="1"/>
</dbReference>
<feature type="transmembrane region" description="Helical" evidence="6">
    <location>
        <begin position="445"/>
        <end position="468"/>
    </location>
</feature>
<dbReference type="GeneID" id="55993772"/>
<feature type="transmembrane region" description="Helical" evidence="6">
    <location>
        <begin position="387"/>
        <end position="406"/>
    </location>
</feature>
<feature type="transmembrane region" description="Helical" evidence="6">
    <location>
        <begin position="412"/>
        <end position="433"/>
    </location>
</feature>
<feature type="transmembrane region" description="Helical" evidence="6">
    <location>
        <begin position="221"/>
        <end position="241"/>
    </location>
</feature>
<organism evidence="8 9">
    <name type="scientific">Talaromyces rugulosus</name>
    <name type="common">Penicillium rugulosum</name>
    <dbReference type="NCBI Taxonomy" id="121627"/>
    <lineage>
        <taxon>Eukaryota</taxon>
        <taxon>Fungi</taxon>
        <taxon>Dikarya</taxon>
        <taxon>Ascomycota</taxon>
        <taxon>Pezizomycotina</taxon>
        <taxon>Eurotiomycetes</taxon>
        <taxon>Eurotiomycetidae</taxon>
        <taxon>Eurotiales</taxon>
        <taxon>Trichocomaceae</taxon>
        <taxon>Talaromyces</taxon>
        <taxon>Talaromyces sect. Islandici</taxon>
    </lineage>
</organism>
<dbReference type="InterPro" id="IPR036259">
    <property type="entry name" value="MFS_trans_sf"/>
</dbReference>
<evidence type="ECO:0000256" key="4">
    <source>
        <dbReference type="ARBA" id="ARBA00022989"/>
    </source>
</evidence>